<name>A0A2U3B9B3_9VIBR</name>
<dbReference type="RefSeq" id="WP_109319956.1">
    <property type="nucleotide sequence ID" value="NZ_QFWT01000005.1"/>
</dbReference>
<reference evidence="1 2" key="1">
    <citation type="submission" date="2018-05" db="EMBL/GenBank/DDBJ databases">
        <title>Vibrio limimaris sp. nov., isolated from marine sediment.</title>
        <authorList>
            <person name="Li C.-M."/>
        </authorList>
    </citation>
    <scope>NUCLEOTIDE SEQUENCE [LARGE SCALE GENOMIC DNA]</scope>
    <source>
        <strain evidence="1 2">E4404</strain>
    </source>
</reference>
<protein>
    <recommendedName>
        <fullName evidence="3">Cysteine-rich CWC family protein</fullName>
    </recommendedName>
</protein>
<dbReference type="AlphaFoldDB" id="A0A2U3B9B3"/>
<accession>A0A2U3B9B3</accession>
<evidence type="ECO:0000313" key="1">
    <source>
        <dbReference type="EMBL" id="PWI33372.1"/>
    </source>
</evidence>
<gene>
    <name evidence="1" type="ORF">DI392_10990</name>
</gene>
<evidence type="ECO:0008006" key="3">
    <source>
        <dbReference type="Google" id="ProtNLM"/>
    </source>
</evidence>
<proteinExistence type="predicted"/>
<dbReference type="InterPro" id="IPR032720">
    <property type="entry name" value="Cys_rich_CWC"/>
</dbReference>
<dbReference type="Pfam" id="PF14375">
    <property type="entry name" value="Cys_rich_CWC"/>
    <property type="match status" value="1"/>
</dbReference>
<organism evidence="1 2">
    <name type="scientific">Vibrio albus</name>
    <dbReference type="NCBI Taxonomy" id="2200953"/>
    <lineage>
        <taxon>Bacteria</taxon>
        <taxon>Pseudomonadati</taxon>
        <taxon>Pseudomonadota</taxon>
        <taxon>Gammaproteobacteria</taxon>
        <taxon>Vibrionales</taxon>
        <taxon>Vibrionaceae</taxon>
        <taxon>Vibrio</taxon>
    </lineage>
</organism>
<dbReference type="Proteomes" id="UP000245362">
    <property type="component" value="Unassembled WGS sequence"/>
</dbReference>
<dbReference type="OrthoDB" id="5625686at2"/>
<sequence length="84" mass="9118">MKIDRYSLEIKSVIPDPLSCPLCGQANSCVNLGGKDVTKSCWCNDPAITFPKELLSQIPAEKRGKACICKSCAVKFQKSKKVGV</sequence>
<keyword evidence="2" id="KW-1185">Reference proteome</keyword>
<comment type="caution">
    <text evidence="1">The sequence shown here is derived from an EMBL/GenBank/DDBJ whole genome shotgun (WGS) entry which is preliminary data.</text>
</comment>
<evidence type="ECO:0000313" key="2">
    <source>
        <dbReference type="Proteomes" id="UP000245362"/>
    </source>
</evidence>
<dbReference type="EMBL" id="QFWT01000005">
    <property type="protein sequence ID" value="PWI33372.1"/>
    <property type="molecule type" value="Genomic_DNA"/>
</dbReference>